<keyword evidence="2" id="KW-1185">Reference proteome</keyword>
<gene>
    <name evidence="1" type="ORF">MYCFIDRAFT_173784</name>
</gene>
<name>M3B693_PSEFD</name>
<dbReference type="RefSeq" id="XP_007925439.1">
    <property type="nucleotide sequence ID" value="XM_007927248.1"/>
</dbReference>
<dbReference type="GeneID" id="19333057"/>
<dbReference type="VEuPathDB" id="FungiDB:MYCFIDRAFT_173784"/>
<dbReference type="HOGENOM" id="CLU_2672131_0_0_1"/>
<evidence type="ECO:0000313" key="2">
    <source>
        <dbReference type="Proteomes" id="UP000016932"/>
    </source>
</evidence>
<accession>M3B693</accession>
<dbReference type="Proteomes" id="UP000016932">
    <property type="component" value="Unassembled WGS sequence"/>
</dbReference>
<dbReference type="KEGG" id="pfj:MYCFIDRAFT_173784"/>
<dbReference type="EMBL" id="KB446557">
    <property type="protein sequence ID" value="EME84887.1"/>
    <property type="molecule type" value="Genomic_DNA"/>
</dbReference>
<organism evidence="1 2">
    <name type="scientific">Pseudocercospora fijiensis (strain CIRAD86)</name>
    <name type="common">Black leaf streak disease fungus</name>
    <name type="synonym">Mycosphaerella fijiensis</name>
    <dbReference type="NCBI Taxonomy" id="383855"/>
    <lineage>
        <taxon>Eukaryota</taxon>
        <taxon>Fungi</taxon>
        <taxon>Dikarya</taxon>
        <taxon>Ascomycota</taxon>
        <taxon>Pezizomycotina</taxon>
        <taxon>Dothideomycetes</taxon>
        <taxon>Dothideomycetidae</taxon>
        <taxon>Mycosphaerellales</taxon>
        <taxon>Mycosphaerellaceae</taxon>
        <taxon>Pseudocercospora</taxon>
    </lineage>
</organism>
<dbReference type="AlphaFoldDB" id="M3B693"/>
<sequence>MHNHPVHACRTPYLISSAYTNAPTNGYNGYLVHPTATDRDGSDYHKDDKEDNLPATCASVAGSCYAFHLLANSDQ</sequence>
<evidence type="ECO:0000313" key="1">
    <source>
        <dbReference type="EMBL" id="EME84887.1"/>
    </source>
</evidence>
<protein>
    <submittedName>
        <fullName evidence="1">Uncharacterized protein</fullName>
    </submittedName>
</protein>
<proteinExistence type="predicted"/>
<reference evidence="1 2" key="1">
    <citation type="journal article" date="2012" name="PLoS Pathog.">
        <title>Diverse lifestyles and strategies of plant pathogenesis encoded in the genomes of eighteen Dothideomycetes fungi.</title>
        <authorList>
            <person name="Ohm R.A."/>
            <person name="Feau N."/>
            <person name="Henrissat B."/>
            <person name="Schoch C.L."/>
            <person name="Horwitz B.A."/>
            <person name="Barry K.W."/>
            <person name="Condon B.J."/>
            <person name="Copeland A.C."/>
            <person name="Dhillon B."/>
            <person name="Glaser F."/>
            <person name="Hesse C.N."/>
            <person name="Kosti I."/>
            <person name="LaButti K."/>
            <person name="Lindquist E.A."/>
            <person name="Lucas S."/>
            <person name="Salamov A.A."/>
            <person name="Bradshaw R.E."/>
            <person name="Ciuffetti L."/>
            <person name="Hamelin R.C."/>
            <person name="Kema G.H.J."/>
            <person name="Lawrence C."/>
            <person name="Scott J.A."/>
            <person name="Spatafora J.W."/>
            <person name="Turgeon B.G."/>
            <person name="de Wit P.J.G.M."/>
            <person name="Zhong S."/>
            <person name="Goodwin S.B."/>
            <person name="Grigoriev I.V."/>
        </authorList>
    </citation>
    <scope>NUCLEOTIDE SEQUENCE [LARGE SCALE GENOMIC DNA]</scope>
    <source>
        <strain evidence="1 2">CIRAD86</strain>
    </source>
</reference>